<name>A0ABX2JRN4_9MYCO</name>
<reference evidence="1 2" key="1">
    <citation type="submission" date="2019-05" db="EMBL/GenBank/DDBJ databases">
        <title>Mycolicibacterium sphagni ENV482 genome assembly.</title>
        <authorList>
            <person name="Chen W."/>
            <person name="Faulkner N.W."/>
            <person name="Hyman M.R."/>
        </authorList>
    </citation>
    <scope>NUCLEOTIDE SEQUENCE [LARGE SCALE GENOMIC DNA]</scope>
    <source>
        <strain evidence="1 2">ENV482</strain>
    </source>
</reference>
<accession>A0ABX2JRN4</accession>
<organism evidence="1 2">
    <name type="scientific">Mycolicibacterium sphagni</name>
    <dbReference type="NCBI Taxonomy" id="1786"/>
    <lineage>
        <taxon>Bacteria</taxon>
        <taxon>Bacillati</taxon>
        <taxon>Actinomycetota</taxon>
        <taxon>Actinomycetes</taxon>
        <taxon>Mycobacteriales</taxon>
        <taxon>Mycobacteriaceae</taxon>
        <taxon>Mycolicibacterium</taxon>
    </lineage>
</organism>
<dbReference type="EMBL" id="VBSB01000008">
    <property type="protein sequence ID" value="NTY60368.1"/>
    <property type="molecule type" value="Genomic_DNA"/>
</dbReference>
<protein>
    <submittedName>
        <fullName evidence="1">Uncharacterized protein</fullName>
    </submittedName>
</protein>
<sequence>MFDEAQARAVAEDAIDDGDVVLGEARELNDGWFFPRVTTGFQYCGGVIVNKKNGRPLRVITHSSLYDDPSLYDRGYQFNDYDLVVLAVENMDESVRVLHALGEVTTDKYYKNDRVYRVGRALTEAEVRERLSQLPCIFSGRFALRVDLLEQARQAGWFSFKAFEYRGKT</sequence>
<dbReference type="Proteomes" id="UP000708347">
    <property type="component" value="Unassembled WGS sequence"/>
</dbReference>
<comment type="caution">
    <text evidence="1">The sequence shown here is derived from an EMBL/GenBank/DDBJ whole genome shotgun (WGS) entry which is preliminary data.</text>
</comment>
<evidence type="ECO:0000313" key="2">
    <source>
        <dbReference type="Proteomes" id="UP000708347"/>
    </source>
</evidence>
<proteinExistence type="predicted"/>
<gene>
    <name evidence="1" type="ORF">FEG63_12520</name>
</gene>
<keyword evidence="2" id="KW-1185">Reference proteome</keyword>
<dbReference type="RefSeq" id="WP_174398202.1">
    <property type="nucleotide sequence ID" value="NZ_VBSB01000008.1"/>
</dbReference>
<evidence type="ECO:0000313" key="1">
    <source>
        <dbReference type="EMBL" id="NTY60368.1"/>
    </source>
</evidence>